<dbReference type="PROSITE" id="PS51123">
    <property type="entry name" value="OMPA_2"/>
    <property type="match status" value="1"/>
</dbReference>
<evidence type="ECO:0000256" key="3">
    <source>
        <dbReference type="SAM" id="SignalP"/>
    </source>
</evidence>
<keyword evidence="6" id="KW-1185">Reference proteome</keyword>
<name>A0A939B388_9BACT</name>
<dbReference type="Gene3D" id="3.30.1330.60">
    <property type="entry name" value="OmpA-like domain"/>
    <property type="match status" value="1"/>
</dbReference>
<reference evidence="5 6" key="1">
    <citation type="journal article" date="2021" name="Sci. Rep.">
        <title>The distribution of antibiotic resistance genes in chicken gut microbiota commensals.</title>
        <authorList>
            <person name="Juricova H."/>
            <person name="Matiasovicova J."/>
            <person name="Kubasova T."/>
            <person name="Cejkova D."/>
            <person name="Rychlik I."/>
        </authorList>
    </citation>
    <scope>NUCLEOTIDE SEQUENCE [LARGE SCALE GENOMIC DNA]</scope>
    <source>
        <strain evidence="5 6">An819</strain>
    </source>
</reference>
<organism evidence="5 6">
    <name type="scientific">Marseilla massiliensis</name>
    <dbReference type="NCBI Taxonomy" id="1841864"/>
    <lineage>
        <taxon>Bacteria</taxon>
        <taxon>Pseudomonadati</taxon>
        <taxon>Bacteroidota</taxon>
        <taxon>Bacteroidia</taxon>
        <taxon>Bacteroidales</taxon>
        <taxon>Prevotellaceae</taxon>
        <taxon>Marseilla</taxon>
    </lineage>
</organism>
<dbReference type="CDD" id="cd07185">
    <property type="entry name" value="OmpA_C-like"/>
    <property type="match status" value="1"/>
</dbReference>
<feature type="region of interest" description="Disordered" evidence="2">
    <location>
        <begin position="219"/>
        <end position="253"/>
    </location>
</feature>
<dbReference type="InterPro" id="IPR006665">
    <property type="entry name" value="OmpA-like"/>
</dbReference>
<dbReference type="PANTHER" id="PTHR30329:SF21">
    <property type="entry name" value="LIPOPROTEIN YIAD-RELATED"/>
    <property type="match status" value="1"/>
</dbReference>
<dbReference type="AlphaFoldDB" id="A0A939B388"/>
<dbReference type="EMBL" id="JACJJL010000001">
    <property type="protein sequence ID" value="MBM6660235.1"/>
    <property type="molecule type" value="Genomic_DNA"/>
</dbReference>
<sequence length="361" mass="39829">MNNKTMFALALGLLLSAPAMAQDNGNEGLKSYNFVEAQGGMQFTPTDAKNSKLITPMTSLSFGRFFAPAVGARLHVSGWQGKSGFERAGLSSYYKWNYITTDIDLMLNLNKLFSKKNHAVNAMLIGGVGLNTSWGNDEALKLADNPELNMPFAWDGTRLSHNIRAGIRIETDVTKPVGVSLEVTANSLDDRFNSKYNNSDDWMITAQLGVSFRFGHKYNQRKAAPEPAPEPKPQPTPAPKPQPTPAPKPEPKPETLKEEVFYQIRQSDPAKATEELKAVAEFMKRNPEAKVSITGYADKGTGNARINKKYSQERANKFKDELVKNYGINASRIITDAKGDTVQPFADNDKNRCVIIIGPVK</sequence>
<feature type="domain" description="OmpA-like" evidence="4">
    <location>
        <begin position="249"/>
        <end position="361"/>
    </location>
</feature>
<feature type="chain" id="PRO_5037576746" evidence="3">
    <location>
        <begin position="22"/>
        <end position="361"/>
    </location>
</feature>
<evidence type="ECO:0000313" key="6">
    <source>
        <dbReference type="Proteomes" id="UP000764045"/>
    </source>
</evidence>
<dbReference type="Proteomes" id="UP000764045">
    <property type="component" value="Unassembled WGS sequence"/>
</dbReference>
<dbReference type="InterPro" id="IPR050330">
    <property type="entry name" value="Bact_OuterMem_StrucFunc"/>
</dbReference>
<dbReference type="InterPro" id="IPR036737">
    <property type="entry name" value="OmpA-like_sf"/>
</dbReference>
<keyword evidence="3" id="KW-0732">Signal</keyword>
<evidence type="ECO:0000313" key="5">
    <source>
        <dbReference type="EMBL" id="MBM6660235.1"/>
    </source>
</evidence>
<evidence type="ECO:0000259" key="4">
    <source>
        <dbReference type="PROSITE" id="PS51123"/>
    </source>
</evidence>
<dbReference type="PANTHER" id="PTHR30329">
    <property type="entry name" value="STATOR ELEMENT OF FLAGELLAR MOTOR COMPLEX"/>
    <property type="match status" value="1"/>
</dbReference>
<protein>
    <submittedName>
        <fullName evidence="5">OmpA family protein</fullName>
    </submittedName>
</protein>
<comment type="caution">
    <text evidence="5">The sequence shown here is derived from an EMBL/GenBank/DDBJ whole genome shotgun (WGS) entry which is preliminary data.</text>
</comment>
<proteinExistence type="predicted"/>
<feature type="compositionally biased region" description="Pro residues" evidence="2">
    <location>
        <begin position="226"/>
        <end position="248"/>
    </location>
</feature>
<gene>
    <name evidence="5" type="ORF">H6B30_00450</name>
</gene>
<feature type="signal peptide" evidence="3">
    <location>
        <begin position="1"/>
        <end position="21"/>
    </location>
</feature>
<dbReference type="GO" id="GO:0016020">
    <property type="term" value="C:membrane"/>
    <property type="evidence" value="ECO:0007669"/>
    <property type="project" value="UniProtKB-UniRule"/>
</dbReference>
<accession>A0A939B388</accession>
<evidence type="ECO:0000256" key="1">
    <source>
        <dbReference type="PROSITE-ProRule" id="PRU00473"/>
    </source>
</evidence>
<evidence type="ECO:0000256" key="2">
    <source>
        <dbReference type="SAM" id="MobiDB-lite"/>
    </source>
</evidence>
<keyword evidence="1" id="KW-0472">Membrane</keyword>
<dbReference type="SUPFAM" id="SSF103088">
    <property type="entry name" value="OmpA-like"/>
    <property type="match status" value="1"/>
</dbReference>
<dbReference type="Pfam" id="PF00691">
    <property type="entry name" value="OmpA"/>
    <property type="match status" value="1"/>
</dbReference>
<dbReference type="RefSeq" id="WP_205106807.1">
    <property type="nucleotide sequence ID" value="NZ_JACJJL010000001.1"/>
</dbReference>